<dbReference type="RefSeq" id="WP_171685873.1">
    <property type="nucleotide sequence ID" value="NZ_WHNZ01000052.1"/>
</dbReference>
<feature type="region of interest" description="Disordered" evidence="1">
    <location>
        <begin position="1"/>
        <end position="73"/>
    </location>
</feature>
<organism evidence="2 3">
    <name type="scientific">Paenibacillus planticolens</name>
    <dbReference type="NCBI Taxonomy" id="2654976"/>
    <lineage>
        <taxon>Bacteria</taxon>
        <taxon>Bacillati</taxon>
        <taxon>Bacillota</taxon>
        <taxon>Bacilli</taxon>
        <taxon>Bacillales</taxon>
        <taxon>Paenibacillaceae</taxon>
        <taxon>Paenibacillus</taxon>
    </lineage>
</organism>
<feature type="compositionally biased region" description="Low complexity" evidence="1">
    <location>
        <begin position="1"/>
        <end position="12"/>
    </location>
</feature>
<dbReference type="Proteomes" id="UP000618579">
    <property type="component" value="Unassembled WGS sequence"/>
</dbReference>
<keyword evidence="3" id="KW-1185">Reference proteome</keyword>
<reference evidence="2 3" key="1">
    <citation type="submission" date="2019-10" db="EMBL/GenBank/DDBJ databases">
        <title>Description of Paenibacillus pedi sp. nov.</title>
        <authorList>
            <person name="Carlier A."/>
            <person name="Qi S."/>
        </authorList>
    </citation>
    <scope>NUCLEOTIDE SEQUENCE [LARGE SCALE GENOMIC DNA]</scope>
    <source>
        <strain evidence="2 3">LMG 31457</strain>
    </source>
</reference>
<evidence type="ECO:0000313" key="2">
    <source>
        <dbReference type="EMBL" id="NOV03047.1"/>
    </source>
</evidence>
<feature type="compositionally biased region" description="Polar residues" evidence="1">
    <location>
        <begin position="25"/>
        <end position="45"/>
    </location>
</feature>
<gene>
    <name evidence="2" type="ORF">GC097_23865</name>
</gene>
<dbReference type="EMBL" id="WHNZ01000052">
    <property type="protein sequence ID" value="NOV03047.1"/>
    <property type="molecule type" value="Genomic_DNA"/>
</dbReference>
<evidence type="ECO:0000256" key="1">
    <source>
        <dbReference type="SAM" id="MobiDB-lite"/>
    </source>
</evidence>
<protein>
    <submittedName>
        <fullName evidence="2">Uncharacterized protein</fullName>
    </submittedName>
</protein>
<accession>A0ABX1ZSN2</accession>
<sequence>MSDQQSDQQQSSEIQAHNAVAHALSNLNAAQTADNNRRQAIQDAQEQLDAAHAQLAEARTSQATSSDDNESLS</sequence>
<name>A0ABX1ZSN2_9BACL</name>
<comment type="caution">
    <text evidence="2">The sequence shown here is derived from an EMBL/GenBank/DDBJ whole genome shotgun (WGS) entry which is preliminary data.</text>
</comment>
<proteinExistence type="predicted"/>
<evidence type="ECO:0000313" key="3">
    <source>
        <dbReference type="Proteomes" id="UP000618579"/>
    </source>
</evidence>